<protein>
    <submittedName>
        <fullName evidence="1">Protein angel 2</fullName>
    </submittedName>
</protein>
<evidence type="ECO:0000313" key="2">
    <source>
        <dbReference type="Proteomes" id="UP001163046"/>
    </source>
</evidence>
<gene>
    <name evidence="1" type="primary">ANGEL2</name>
    <name evidence="1" type="ORF">OS493_003365</name>
</gene>
<proteinExistence type="predicted"/>
<name>A0A9X0A5E8_9CNID</name>
<dbReference type="Gene3D" id="3.60.10.10">
    <property type="entry name" value="Endonuclease/exonuclease/phosphatase"/>
    <property type="match status" value="1"/>
</dbReference>
<keyword evidence="2" id="KW-1185">Reference proteome</keyword>
<reference evidence="1" key="1">
    <citation type="submission" date="2023-01" db="EMBL/GenBank/DDBJ databases">
        <title>Genome assembly of the deep-sea coral Lophelia pertusa.</title>
        <authorList>
            <person name="Herrera S."/>
            <person name="Cordes E."/>
        </authorList>
    </citation>
    <scope>NUCLEOTIDE SEQUENCE</scope>
    <source>
        <strain evidence="1">USNM1676648</strain>
        <tissue evidence="1">Polyp</tissue>
    </source>
</reference>
<comment type="caution">
    <text evidence="1">The sequence shown here is derived from an EMBL/GenBank/DDBJ whole genome shotgun (WGS) entry which is preliminary data.</text>
</comment>
<dbReference type="EMBL" id="MU825397">
    <property type="protein sequence ID" value="KAJ7393707.1"/>
    <property type="molecule type" value="Genomic_DNA"/>
</dbReference>
<dbReference type="InterPro" id="IPR036691">
    <property type="entry name" value="Endo/exonu/phosph_ase_sf"/>
</dbReference>
<evidence type="ECO:0000313" key="1">
    <source>
        <dbReference type="EMBL" id="KAJ7393707.1"/>
    </source>
</evidence>
<dbReference type="AlphaFoldDB" id="A0A9X0A5E8"/>
<accession>A0A9X0A5E8</accession>
<dbReference type="Proteomes" id="UP001163046">
    <property type="component" value="Unassembled WGS sequence"/>
</dbReference>
<organism evidence="1 2">
    <name type="scientific">Desmophyllum pertusum</name>
    <dbReference type="NCBI Taxonomy" id="174260"/>
    <lineage>
        <taxon>Eukaryota</taxon>
        <taxon>Metazoa</taxon>
        <taxon>Cnidaria</taxon>
        <taxon>Anthozoa</taxon>
        <taxon>Hexacorallia</taxon>
        <taxon>Scleractinia</taxon>
        <taxon>Caryophylliina</taxon>
        <taxon>Caryophylliidae</taxon>
        <taxon>Desmophyllum</taxon>
    </lineage>
</organism>
<sequence>MPSGEKNRTSVSTVQHIIRKKYLYTVAANEFLQSEMVQQEGGQTSAHALEDMTEKEAYNASTIQGHHFNFFSAYRHYFRDGQPEVTTFHDQVCTTVDYMFVSSRTAAALPQVS</sequence>